<dbReference type="CDD" id="cd01949">
    <property type="entry name" value="GGDEF"/>
    <property type="match status" value="1"/>
</dbReference>
<dbReference type="GO" id="GO:0052621">
    <property type="term" value="F:diguanylate cyclase activity"/>
    <property type="evidence" value="ECO:0007669"/>
    <property type="project" value="UniProtKB-EC"/>
</dbReference>
<organism evidence="6 7">
    <name type="scientific">Rhizobium setariae</name>
    <dbReference type="NCBI Taxonomy" id="2801340"/>
    <lineage>
        <taxon>Bacteria</taxon>
        <taxon>Pseudomonadati</taxon>
        <taxon>Pseudomonadota</taxon>
        <taxon>Alphaproteobacteria</taxon>
        <taxon>Hyphomicrobiales</taxon>
        <taxon>Rhizobiaceae</taxon>
        <taxon>Rhizobium/Agrobacterium group</taxon>
        <taxon>Rhizobium</taxon>
    </lineage>
</organism>
<dbReference type="Pfam" id="PF00990">
    <property type="entry name" value="GGDEF"/>
    <property type="match status" value="1"/>
</dbReference>
<dbReference type="InterPro" id="IPR050469">
    <property type="entry name" value="Diguanylate_Cyclase"/>
</dbReference>
<evidence type="ECO:0000256" key="1">
    <source>
        <dbReference type="ARBA" id="ARBA00012528"/>
    </source>
</evidence>
<dbReference type="Proteomes" id="UP000633219">
    <property type="component" value="Unassembled WGS sequence"/>
</dbReference>
<dbReference type="AlphaFoldDB" id="A0A936YN76"/>
<evidence type="ECO:0000313" key="6">
    <source>
        <dbReference type="EMBL" id="MBL0372588.1"/>
    </source>
</evidence>
<dbReference type="PANTHER" id="PTHR45138:SF9">
    <property type="entry name" value="DIGUANYLATE CYCLASE DGCM-RELATED"/>
    <property type="match status" value="1"/>
</dbReference>
<sequence length="410" mass="44545">MGAVAVEDVDRQIHNGFRLLRFAPDIEAPFLRDYVAARVRLAPIWAVIGILIYDLVYFGDATMMSDVFSELVVVRFLIFTPFVIASVLAVRRWPNALLYDLLSIAIALLGVTLPMSVAVNSHSPYMFVYQNGNVAAFLFFVIALRPRFAAIVIGLVLMCASHFTTTSLTGAFDAVTHSGIVTFYVTVSIFLAMSAYFMEQKDRMNFLNQLRGSMLHAQLEQKSERDELTGLLNRHSLARVREAVWRGQGSAASVAVIMLDIDRFKLFNDVHGHIEGDDCIRAVSRCICREVGGAGETFRFGGEEILVLMANAEVEAAYVMAERIRSAIESLGIPHHGLADGHVVTASLGVACGKSSEQSLEDLLKGADAALYNSKRNGRNAVSVSGGGTGVSLQRSQADDGDDASLAMAG</sequence>
<feature type="region of interest" description="Disordered" evidence="3">
    <location>
        <begin position="383"/>
        <end position="410"/>
    </location>
</feature>
<dbReference type="InterPro" id="IPR000160">
    <property type="entry name" value="GGDEF_dom"/>
</dbReference>
<feature type="transmembrane region" description="Helical" evidence="4">
    <location>
        <begin position="97"/>
        <end position="119"/>
    </location>
</feature>
<keyword evidence="4" id="KW-0812">Transmembrane</keyword>
<dbReference type="InterPro" id="IPR043128">
    <property type="entry name" value="Rev_trsase/Diguanyl_cyclase"/>
</dbReference>
<evidence type="ECO:0000313" key="7">
    <source>
        <dbReference type="Proteomes" id="UP000633219"/>
    </source>
</evidence>
<feature type="transmembrane region" description="Helical" evidence="4">
    <location>
        <begin position="41"/>
        <end position="59"/>
    </location>
</feature>
<comment type="caution">
    <text evidence="6">The sequence shown here is derived from an EMBL/GenBank/DDBJ whole genome shotgun (WGS) entry which is preliminary data.</text>
</comment>
<comment type="catalytic activity">
    <reaction evidence="2">
        <text>2 GTP = 3',3'-c-di-GMP + 2 diphosphate</text>
        <dbReference type="Rhea" id="RHEA:24898"/>
        <dbReference type="ChEBI" id="CHEBI:33019"/>
        <dbReference type="ChEBI" id="CHEBI:37565"/>
        <dbReference type="ChEBI" id="CHEBI:58805"/>
        <dbReference type="EC" id="2.7.7.65"/>
    </reaction>
</comment>
<feature type="domain" description="GGDEF" evidence="5">
    <location>
        <begin position="252"/>
        <end position="387"/>
    </location>
</feature>
<name>A0A936YN76_9HYPH</name>
<evidence type="ECO:0000256" key="4">
    <source>
        <dbReference type="SAM" id="Phobius"/>
    </source>
</evidence>
<keyword evidence="4" id="KW-0472">Membrane</keyword>
<dbReference type="GO" id="GO:1902201">
    <property type="term" value="P:negative regulation of bacterial-type flagellum-dependent cell motility"/>
    <property type="evidence" value="ECO:0007669"/>
    <property type="project" value="TreeGrafter"/>
</dbReference>
<dbReference type="Gene3D" id="3.30.70.270">
    <property type="match status" value="1"/>
</dbReference>
<dbReference type="NCBIfam" id="TIGR00254">
    <property type="entry name" value="GGDEF"/>
    <property type="match status" value="1"/>
</dbReference>
<dbReference type="EC" id="2.7.7.65" evidence="1"/>
<dbReference type="GO" id="GO:0005886">
    <property type="term" value="C:plasma membrane"/>
    <property type="evidence" value="ECO:0007669"/>
    <property type="project" value="TreeGrafter"/>
</dbReference>
<protein>
    <recommendedName>
        <fullName evidence="1">diguanylate cyclase</fullName>
        <ecNumber evidence="1">2.7.7.65</ecNumber>
    </recommendedName>
</protein>
<feature type="transmembrane region" description="Helical" evidence="4">
    <location>
        <begin position="71"/>
        <end position="90"/>
    </location>
</feature>
<evidence type="ECO:0000256" key="2">
    <source>
        <dbReference type="ARBA" id="ARBA00034247"/>
    </source>
</evidence>
<dbReference type="FunFam" id="3.30.70.270:FF:000001">
    <property type="entry name" value="Diguanylate cyclase domain protein"/>
    <property type="match status" value="1"/>
</dbReference>
<dbReference type="PANTHER" id="PTHR45138">
    <property type="entry name" value="REGULATORY COMPONENTS OF SENSORY TRANSDUCTION SYSTEM"/>
    <property type="match status" value="1"/>
</dbReference>
<reference evidence="6" key="1">
    <citation type="submission" date="2021-01" db="EMBL/GenBank/DDBJ databases">
        <title>Rhizobium sp. strain KVB221 16S ribosomal RNA gene Genome sequencing and assembly.</title>
        <authorList>
            <person name="Kang M."/>
        </authorList>
    </citation>
    <scope>NUCLEOTIDE SEQUENCE</scope>
    <source>
        <strain evidence="6">KVB221</strain>
    </source>
</reference>
<evidence type="ECO:0000256" key="3">
    <source>
        <dbReference type="SAM" id="MobiDB-lite"/>
    </source>
</evidence>
<gene>
    <name evidence="6" type="ORF">JJB09_11165</name>
</gene>
<evidence type="ECO:0000259" key="5">
    <source>
        <dbReference type="PROSITE" id="PS50887"/>
    </source>
</evidence>
<dbReference type="SUPFAM" id="SSF55073">
    <property type="entry name" value="Nucleotide cyclase"/>
    <property type="match status" value="1"/>
</dbReference>
<dbReference type="GO" id="GO:0043709">
    <property type="term" value="P:cell adhesion involved in single-species biofilm formation"/>
    <property type="evidence" value="ECO:0007669"/>
    <property type="project" value="TreeGrafter"/>
</dbReference>
<dbReference type="SMART" id="SM00267">
    <property type="entry name" value="GGDEF"/>
    <property type="match status" value="1"/>
</dbReference>
<accession>A0A936YN76</accession>
<keyword evidence="7" id="KW-1185">Reference proteome</keyword>
<feature type="transmembrane region" description="Helical" evidence="4">
    <location>
        <begin position="178"/>
        <end position="198"/>
    </location>
</feature>
<proteinExistence type="predicted"/>
<dbReference type="RefSeq" id="WP_201657565.1">
    <property type="nucleotide sequence ID" value="NZ_JAEQNC010000005.1"/>
</dbReference>
<keyword evidence="4" id="KW-1133">Transmembrane helix</keyword>
<dbReference type="InterPro" id="IPR029787">
    <property type="entry name" value="Nucleotide_cyclase"/>
</dbReference>
<dbReference type="EMBL" id="JAEQNC010000005">
    <property type="protein sequence ID" value="MBL0372588.1"/>
    <property type="molecule type" value="Genomic_DNA"/>
</dbReference>
<dbReference type="PROSITE" id="PS50887">
    <property type="entry name" value="GGDEF"/>
    <property type="match status" value="1"/>
</dbReference>